<name>A0AAU8V1M0_9FLAO</name>
<gene>
    <name evidence="2" type="ORF">BBD32_12495</name>
</gene>
<feature type="domain" description="IstB-like ATP-binding" evidence="1">
    <location>
        <begin position="17"/>
        <end position="85"/>
    </location>
</feature>
<organism evidence="2 3">
    <name type="scientific">Elizabethkingia anophelis</name>
    <dbReference type="NCBI Taxonomy" id="1117645"/>
    <lineage>
        <taxon>Bacteria</taxon>
        <taxon>Pseudomonadati</taxon>
        <taxon>Bacteroidota</taxon>
        <taxon>Flavobacteriia</taxon>
        <taxon>Flavobacteriales</taxon>
        <taxon>Weeksellaceae</taxon>
        <taxon>Elizabethkingia</taxon>
    </lineage>
</organism>
<reference evidence="2 3" key="1">
    <citation type="submission" date="2016-07" db="EMBL/GenBank/DDBJ databases">
        <title>Revisiting the taxonomy of the Elizabethkingia Genus using Whole-Genome Sequencing, Optical Mapping, and MALDI-TOF, along with proposal of three novel Elizabethkingia species: Elizabethkingia bruuniana sp. nov., Elizabethkingia ursingii sp. nov., and Elizabethkingia occulta sp. nov.</title>
        <authorList>
            <person name="Nicholson A.C."/>
        </authorList>
    </citation>
    <scope>NUCLEOTIDE SEQUENCE [LARGE SCALE GENOMIC DNA]</scope>
    <source>
        <strain evidence="2 3">F3201</strain>
    </source>
</reference>
<dbReference type="GO" id="GO:0005524">
    <property type="term" value="F:ATP binding"/>
    <property type="evidence" value="ECO:0007669"/>
    <property type="project" value="InterPro"/>
</dbReference>
<dbReference type="InterPro" id="IPR027417">
    <property type="entry name" value="P-loop_NTPase"/>
</dbReference>
<dbReference type="InterPro" id="IPR002611">
    <property type="entry name" value="IstB_ATP-bd"/>
</dbReference>
<dbReference type="SUPFAM" id="SSF52540">
    <property type="entry name" value="P-loop containing nucleoside triphosphate hydrolases"/>
    <property type="match status" value="1"/>
</dbReference>
<accession>A0AAU8V1M0</accession>
<sequence>MNAYLPVILSHRNSISLIIGSTGVGKSFIETVIGYKASTMRYKVMYFSINKLFSKHKMAEAENSYLKEIDRIEEQDLIILDDFGL</sequence>
<dbReference type="Proteomes" id="UP000190848">
    <property type="component" value="Chromosome"/>
</dbReference>
<evidence type="ECO:0000313" key="3">
    <source>
        <dbReference type="Proteomes" id="UP000190848"/>
    </source>
</evidence>
<evidence type="ECO:0000313" key="2">
    <source>
        <dbReference type="EMBL" id="AQX02224.1"/>
    </source>
</evidence>
<dbReference type="Pfam" id="PF01695">
    <property type="entry name" value="IstB_IS21"/>
    <property type="match status" value="1"/>
</dbReference>
<dbReference type="AlphaFoldDB" id="A0AAU8V1M0"/>
<dbReference type="RefSeq" id="WP_260142841.1">
    <property type="nucleotide sequence ID" value="NZ_CP016374.1"/>
</dbReference>
<dbReference type="EMBL" id="CP016374">
    <property type="protein sequence ID" value="AQX02224.1"/>
    <property type="molecule type" value="Genomic_DNA"/>
</dbReference>
<protein>
    <recommendedName>
        <fullName evidence="1">IstB-like ATP-binding domain-containing protein</fullName>
    </recommendedName>
</protein>
<evidence type="ECO:0000259" key="1">
    <source>
        <dbReference type="Pfam" id="PF01695"/>
    </source>
</evidence>
<proteinExistence type="predicted"/>
<dbReference type="Gene3D" id="3.40.50.300">
    <property type="entry name" value="P-loop containing nucleotide triphosphate hydrolases"/>
    <property type="match status" value="1"/>
</dbReference>